<comment type="caution">
    <text evidence="1">The sequence shown here is derived from an EMBL/GenBank/DDBJ whole genome shotgun (WGS) entry which is preliminary data.</text>
</comment>
<protein>
    <submittedName>
        <fullName evidence="1">Uncharacterized protein</fullName>
    </submittedName>
</protein>
<dbReference type="EMBL" id="AWWV01010089">
    <property type="protein sequence ID" value="OMO81765.1"/>
    <property type="molecule type" value="Genomic_DNA"/>
</dbReference>
<dbReference type="AlphaFoldDB" id="A0A1R3IGT0"/>
<accession>A0A1R3IGT0</accession>
<evidence type="ECO:0000313" key="2">
    <source>
        <dbReference type="Proteomes" id="UP000188268"/>
    </source>
</evidence>
<dbReference type="Gramene" id="OMO81765">
    <property type="protein sequence ID" value="OMO81765"/>
    <property type="gene ID" value="CCACVL1_12229"/>
</dbReference>
<organism evidence="1 2">
    <name type="scientific">Corchorus capsularis</name>
    <name type="common">Jute</name>
    <dbReference type="NCBI Taxonomy" id="210143"/>
    <lineage>
        <taxon>Eukaryota</taxon>
        <taxon>Viridiplantae</taxon>
        <taxon>Streptophyta</taxon>
        <taxon>Embryophyta</taxon>
        <taxon>Tracheophyta</taxon>
        <taxon>Spermatophyta</taxon>
        <taxon>Magnoliopsida</taxon>
        <taxon>eudicotyledons</taxon>
        <taxon>Gunneridae</taxon>
        <taxon>Pentapetalae</taxon>
        <taxon>rosids</taxon>
        <taxon>malvids</taxon>
        <taxon>Malvales</taxon>
        <taxon>Malvaceae</taxon>
        <taxon>Grewioideae</taxon>
        <taxon>Apeibeae</taxon>
        <taxon>Corchorus</taxon>
    </lineage>
</organism>
<evidence type="ECO:0000313" key="1">
    <source>
        <dbReference type="EMBL" id="OMO81765.1"/>
    </source>
</evidence>
<reference evidence="1 2" key="1">
    <citation type="submission" date="2013-09" db="EMBL/GenBank/DDBJ databases">
        <title>Corchorus capsularis genome sequencing.</title>
        <authorList>
            <person name="Alam M."/>
            <person name="Haque M.S."/>
            <person name="Islam M.S."/>
            <person name="Emdad E.M."/>
            <person name="Islam M.M."/>
            <person name="Ahmed B."/>
            <person name="Halim A."/>
            <person name="Hossen Q.M.M."/>
            <person name="Hossain M.Z."/>
            <person name="Ahmed R."/>
            <person name="Khan M.M."/>
            <person name="Islam R."/>
            <person name="Rashid M.M."/>
            <person name="Khan S.A."/>
            <person name="Rahman M.S."/>
            <person name="Alam M."/>
        </authorList>
    </citation>
    <scope>NUCLEOTIDE SEQUENCE [LARGE SCALE GENOMIC DNA]</scope>
    <source>
        <strain evidence="2">cv. CVL-1</strain>
        <tissue evidence="1">Whole seedling</tissue>
    </source>
</reference>
<sequence length="58" mass="7064">MDIQYIGEEITSDRKHEFLRQEQLPPNPKRGDLTIARRRHLWLCRCLIELQWPPKPLK</sequence>
<proteinExistence type="predicted"/>
<dbReference type="Proteomes" id="UP000188268">
    <property type="component" value="Unassembled WGS sequence"/>
</dbReference>
<name>A0A1R3IGT0_COCAP</name>
<keyword evidence="2" id="KW-1185">Reference proteome</keyword>
<gene>
    <name evidence="1" type="ORF">CCACVL1_12229</name>
</gene>